<proteinExistence type="inferred from homology"/>
<dbReference type="InterPro" id="IPR039425">
    <property type="entry name" value="RNA_pol_sigma-70-like"/>
</dbReference>
<feature type="compositionally biased region" description="Low complexity" evidence="6">
    <location>
        <begin position="448"/>
        <end position="465"/>
    </location>
</feature>
<organism evidence="7 8">
    <name type="scientific">Thermocatellispora tengchongensis</name>
    <dbReference type="NCBI Taxonomy" id="1073253"/>
    <lineage>
        <taxon>Bacteria</taxon>
        <taxon>Bacillati</taxon>
        <taxon>Actinomycetota</taxon>
        <taxon>Actinomycetes</taxon>
        <taxon>Streptosporangiales</taxon>
        <taxon>Streptosporangiaceae</taxon>
        <taxon>Thermocatellispora</taxon>
    </lineage>
</organism>
<dbReference type="Gene3D" id="1.10.1740.10">
    <property type="match status" value="1"/>
</dbReference>
<reference evidence="7 8" key="1">
    <citation type="submission" date="2020-08" db="EMBL/GenBank/DDBJ databases">
        <title>Genomic Encyclopedia of Type Strains, Phase IV (KMG-IV): sequencing the most valuable type-strain genomes for metagenomic binning, comparative biology and taxonomic classification.</title>
        <authorList>
            <person name="Goeker M."/>
        </authorList>
    </citation>
    <scope>NUCLEOTIDE SEQUENCE [LARGE SCALE GENOMIC DNA]</scope>
    <source>
        <strain evidence="7 8">DSM 45615</strain>
    </source>
</reference>
<dbReference type="GO" id="GO:0006352">
    <property type="term" value="P:DNA-templated transcription initiation"/>
    <property type="evidence" value="ECO:0007669"/>
    <property type="project" value="InterPro"/>
</dbReference>
<dbReference type="EMBL" id="JACHGN010000005">
    <property type="protein sequence ID" value="MBB5132955.1"/>
    <property type="molecule type" value="Genomic_DNA"/>
</dbReference>
<keyword evidence="3" id="KW-0731">Sigma factor</keyword>
<dbReference type="InterPro" id="IPR013324">
    <property type="entry name" value="RNA_pol_sigma_r3/r4-like"/>
</dbReference>
<evidence type="ECO:0000313" key="7">
    <source>
        <dbReference type="EMBL" id="MBB5132955.1"/>
    </source>
</evidence>
<feature type="compositionally biased region" description="Basic and acidic residues" evidence="6">
    <location>
        <begin position="327"/>
        <end position="367"/>
    </location>
</feature>
<evidence type="ECO:0000256" key="5">
    <source>
        <dbReference type="ARBA" id="ARBA00023163"/>
    </source>
</evidence>
<keyword evidence="2" id="KW-0805">Transcription regulation</keyword>
<dbReference type="InterPro" id="IPR014284">
    <property type="entry name" value="RNA_pol_sigma-70_dom"/>
</dbReference>
<dbReference type="PANTHER" id="PTHR43133">
    <property type="entry name" value="RNA POLYMERASE ECF-TYPE SIGMA FACTO"/>
    <property type="match status" value="1"/>
</dbReference>
<dbReference type="SUPFAM" id="SSF88659">
    <property type="entry name" value="Sigma3 and sigma4 domains of RNA polymerase sigma factors"/>
    <property type="match status" value="1"/>
</dbReference>
<comment type="caution">
    <text evidence="7">The sequence shown here is derived from an EMBL/GenBank/DDBJ whole genome shotgun (WGS) entry which is preliminary data.</text>
</comment>
<dbReference type="GO" id="GO:0016987">
    <property type="term" value="F:sigma factor activity"/>
    <property type="evidence" value="ECO:0007669"/>
    <property type="project" value="UniProtKB-KW"/>
</dbReference>
<dbReference type="InterPro" id="IPR036388">
    <property type="entry name" value="WH-like_DNA-bd_sf"/>
</dbReference>
<evidence type="ECO:0000256" key="6">
    <source>
        <dbReference type="SAM" id="MobiDB-lite"/>
    </source>
</evidence>
<evidence type="ECO:0000256" key="2">
    <source>
        <dbReference type="ARBA" id="ARBA00023015"/>
    </source>
</evidence>
<dbReference type="Proteomes" id="UP000578449">
    <property type="component" value="Unassembled WGS sequence"/>
</dbReference>
<dbReference type="InterPro" id="IPR013325">
    <property type="entry name" value="RNA_pol_sigma_r2"/>
</dbReference>
<dbReference type="SUPFAM" id="SSF88946">
    <property type="entry name" value="Sigma2 domain of RNA polymerase sigma factors"/>
    <property type="match status" value="1"/>
</dbReference>
<dbReference type="RefSeq" id="WP_185049940.1">
    <property type="nucleotide sequence ID" value="NZ_BAABIX010000005.1"/>
</dbReference>
<dbReference type="AlphaFoldDB" id="A0A840PAC9"/>
<feature type="region of interest" description="Disordered" evidence="6">
    <location>
        <begin position="297"/>
        <end position="487"/>
    </location>
</feature>
<gene>
    <name evidence="7" type="ORF">HNP84_002676</name>
</gene>
<dbReference type="PANTHER" id="PTHR43133:SF8">
    <property type="entry name" value="RNA POLYMERASE SIGMA FACTOR HI_1459-RELATED"/>
    <property type="match status" value="1"/>
</dbReference>
<name>A0A840PAC9_9ACTN</name>
<feature type="compositionally biased region" description="Pro residues" evidence="6">
    <location>
        <begin position="427"/>
        <end position="446"/>
    </location>
</feature>
<keyword evidence="8" id="KW-1185">Reference proteome</keyword>
<protein>
    <submittedName>
        <fullName evidence="7">RNA polymerase sigma factor (Sigma-70 family)</fullName>
    </submittedName>
</protein>
<dbReference type="InterPro" id="IPR041916">
    <property type="entry name" value="Anti_sigma_zinc_sf"/>
</dbReference>
<accession>A0A840PAC9</accession>
<dbReference type="Gene3D" id="1.10.10.1320">
    <property type="entry name" value="Anti-sigma factor, zinc-finger domain"/>
    <property type="match status" value="1"/>
</dbReference>
<keyword evidence="4" id="KW-0238">DNA-binding</keyword>
<feature type="compositionally biased region" description="Gly residues" evidence="6">
    <location>
        <begin position="397"/>
        <end position="407"/>
    </location>
</feature>
<evidence type="ECO:0000256" key="1">
    <source>
        <dbReference type="ARBA" id="ARBA00010641"/>
    </source>
</evidence>
<evidence type="ECO:0000256" key="3">
    <source>
        <dbReference type="ARBA" id="ARBA00023082"/>
    </source>
</evidence>
<dbReference type="Gene3D" id="1.10.10.10">
    <property type="entry name" value="Winged helix-like DNA-binding domain superfamily/Winged helix DNA-binding domain"/>
    <property type="match status" value="1"/>
</dbReference>
<dbReference type="NCBIfam" id="TIGR02937">
    <property type="entry name" value="sigma70-ECF"/>
    <property type="match status" value="1"/>
</dbReference>
<evidence type="ECO:0000313" key="8">
    <source>
        <dbReference type="Proteomes" id="UP000578449"/>
    </source>
</evidence>
<sequence length="487" mass="51554">MTGPDDDGLVPADAELIRLTREGDQHAYSELYRRYAGAARACARSFAADPHTVDDLVAESFARVLSVLRRGKGPSSALFPYLRATIKNIAYEWAFLSRRTVPIGEHGEEDLGYTDIDWAWWSDNQLIRRAFQSLPARWRLVLWRTAVEGETPSALAETLGLKANAVAALAVRAREGLRLAYLRAHINAGHRPECRDHALQLAAHVRRPLGPKQRRTLEAHLLACASCRRLEADLREVNSRLGELLAPLTVGAGGAGGAAGLTAWLFGAAPGGWLSGLAAGVAILGLAGGLAGDRPTVPAPPLLPDRGVEQGTLPRDDSATRGTYDPIRGDRPPVRDAGDQEHKSERPSDPVSRKGPKGPKEPRKHQTNDNAANPDRGKPLEPPGQAKNKDKSPETGNGNGKGNGNGNGNDKAKDPKQGKNLGQGPKTDPPPKPAPGPKHDPAPVPEPNGNANGLGNGNENANENGNGNGNGHGNEHGNGKGNRPGSG</sequence>
<comment type="similarity">
    <text evidence="1">Belongs to the sigma-70 factor family. ECF subfamily.</text>
</comment>
<dbReference type="GO" id="GO:0003677">
    <property type="term" value="F:DNA binding"/>
    <property type="evidence" value="ECO:0007669"/>
    <property type="project" value="UniProtKB-KW"/>
</dbReference>
<evidence type="ECO:0000256" key="4">
    <source>
        <dbReference type="ARBA" id="ARBA00023125"/>
    </source>
</evidence>
<keyword evidence="5" id="KW-0804">Transcription</keyword>